<dbReference type="KEGG" id="red:roselon_02560"/>
<sequence>MKEKGQRWRMAGAMSGTSLDGVDLAVIETDGQRIVAFGETRYRPYDARERAVLRDALGTWPGDDRAKAAARVVEAAHLEALDGLEPVEALGFHGQTLAHDPEGARTHQAGDGARLAQASGRQVIWDFRSTDMQLGGQGAPLAPFFHWACARWIGAAGPVAFLNLGGVGNITWVDPRTDGPEVPGACVAFDTGPANAPIDDFMAARGLGARDEGGALALHGRPDRDVVRAVLGERFFARMPPKSLDRDDFAGLVDCLDGLSDADGAATLAAVAVAAVGAGMQHLPARPARVLVTGGGRHNAAVMGGRGRDAALRGRPGRGRGAGWRFSRGAGLCLSRGAGDAGPAHQRAGHDRSGGAGGRWAALAALRAIRQKERLTPRWSCLACGPCGPRLRLWGLCPQAPGIFWG</sequence>
<reference evidence="2 3" key="1">
    <citation type="submission" date="2013-03" db="EMBL/GenBank/DDBJ databases">
        <authorList>
            <person name="Fiebig A."/>
            <person name="Goeker M."/>
            <person name="Klenk H.-P.P."/>
        </authorList>
    </citation>
    <scope>NUCLEOTIDE SEQUENCE [LARGE SCALE GENOMIC DNA]</scope>
    <source>
        <strain evidence="3">DSM 19469</strain>
    </source>
</reference>
<dbReference type="PATRIC" id="fig|1294273.3.peg.2530"/>
<proteinExistence type="predicted"/>
<dbReference type="AlphaFoldDB" id="W8RUG8"/>
<keyword evidence="3" id="KW-1185">Reference proteome</keyword>
<dbReference type="GO" id="GO:0016773">
    <property type="term" value="F:phosphotransferase activity, alcohol group as acceptor"/>
    <property type="evidence" value="ECO:0007669"/>
    <property type="project" value="InterPro"/>
</dbReference>
<dbReference type="HOGENOM" id="CLU_677710_0_0_5"/>
<dbReference type="GO" id="GO:0005524">
    <property type="term" value="F:ATP binding"/>
    <property type="evidence" value="ECO:0007669"/>
    <property type="project" value="InterPro"/>
</dbReference>
<dbReference type="GO" id="GO:0009254">
    <property type="term" value="P:peptidoglycan turnover"/>
    <property type="evidence" value="ECO:0007669"/>
    <property type="project" value="InterPro"/>
</dbReference>
<dbReference type="InterPro" id="IPR005338">
    <property type="entry name" value="Anhydro_N_Ac-Mur_kinase"/>
</dbReference>
<evidence type="ECO:0000256" key="1">
    <source>
        <dbReference type="ARBA" id="ARBA00023277"/>
    </source>
</evidence>
<dbReference type="eggNOG" id="COG2377">
    <property type="taxonomic scope" value="Bacteria"/>
</dbReference>
<keyword evidence="2" id="KW-0808">Transferase</keyword>
<dbReference type="GO" id="GO:0016301">
    <property type="term" value="F:kinase activity"/>
    <property type="evidence" value="ECO:0007669"/>
    <property type="project" value="UniProtKB-KW"/>
</dbReference>
<dbReference type="PANTHER" id="PTHR30605">
    <property type="entry name" value="ANHYDRO-N-ACETYLMURAMIC ACID KINASE"/>
    <property type="match status" value="1"/>
</dbReference>
<gene>
    <name evidence="2" type="ORF">roselon_02560</name>
</gene>
<evidence type="ECO:0000313" key="2">
    <source>
        <dbReference type="EMBL" id="AHM04878.1"/>
    </source>
</evidence>
<dbReference type="STRING" id="1294273.roselon_02560"/>
<dbReference type="EC" id="2.7.1.-" evidence="2"/>
<organism evidence="2 3">
    <name type="scientific">Roseicyclus elongatus DSM 19469</name>
    <dbReference type="NCBI Taxonomy" id="1294273"/>
    <lineage>
        <taxon>Bacteria</taxon>
        <taxon>Pseudomonadati</taxon>
        <taxon>Pseudomonadota</taxon>
        <taxon>Alphaproteobacteria</taxon>
        <taxon>Rhodobacterales</taxon>
        <taxon>Roseobacteraceae</taxon>
        <taxon>Roseicyclus</taxon>
    </lineage>
</organism>
<keyword evidence="1" id="KW-0119">Carbohydrate metabolism</keyword>
<name>W8RUG8_9RHOB</name>
<dbReference type="PANTHER" id="PTHR30605:SF0">
    <property type="entry name" value="ANHYDRO-N-ACETYLMURAMIC ACID KINASE"/>
    <property type="match status" value="1"/>
</dbReference>
<dbReference type="Pfam" id="PF03702">
    <property type="entry name" value="AnmK"/>
    <property type="match status" value="1"/>
</dbReference>
<dbReference type="EMBL" id="CP004372">
    <property type="protein sequence ID" value="AHM04878.1"/>
    <property type="molecule type" value="Genomic_DNA"/>
</dbReference>
<dbReference type="Gene3D" id="3.30.420.40">
    <property type="match status" value="2"/>
</dbReference>
<evidence type="ECO:0000313" key="3">
    <source>
        <dbReference type="Proteomes" id="UP000019593"/>
    </source>
</evidence>
<keyword evidence="2" id="KW-0418">Kinase</keyword>
<dbReference type="GO" id="GO:0006040">
    <property type="term" value="P:amino sugar metabolic process"/>
    <property type="evidence" value="ECO:0007669"/>
    <property type="project" value="InterPro"/>
</dbReference>
<accession>W8RUG8</accession>
<dbReference type="Proteomes" id="UP000019593">
    <property type="component" value="Chromosome"/>
</dbReference>
<protein>
    <submittedName>
        <fullName evidence="2">Anhydro-N-acetylmuramic acid kinase</fullName>
        <ecNumber evidence="2">2.7.1.-</ecNumber>
    </submittedName>
</protein>